<evidence type="ECO:0000313" key="2">
    <source>
        <dbReference type="Proteomes" id="UP000314294"/>
    </source>
</evidence>
<protein>
    <submittedName>
        <fullName evidence="1">Uncharacterized protein</fullName>
    </submittedName>
</protein>
<keyword evidence="2" id="KW-1185">Reference proteome</keyword>
<sequence length="121" mass="14035">MLQSDDTQQQLIQSLWPESTWTFLPEERHTVHHQNRHTFRRSTGNGRSIQQYKILSVLSLEVDMSVRVPFWGNTRSLTTPSWPWRSNTASPGTQHKEFLLLQFEHSDSDIVFTGGDGPLTR</sequence>
<dbReference type="EMBL" id="SRLO01000849">
    <property type="protein sequence ID" value="TNN45385.1"/>
    <property type="molecule type" value="Genomic_DNA"/>
</dbReference>
<proteinExistence type="predicted"/>
<accession>A0A4Z2FWW3</accession>
<gene>
    <name evidence="1" type="ORF">EYF80_044406</name>
</gene>
<name>A0A4Z2FWW3_9TELE</name>
<evidence type="ECO:0000313" key="1">
    <source>
        <dbReference type="EMBL" id="TNN45385.1"/>
    </source>
</evidence>
<dbReference type="Proteomes" id="UP000314294">
    <property type="component" value="Unassembled WGS sequence"/>
</dbReference>
<reference evidence="1 2" key="1">
    <citation type="submission" date="2019-03" db="EMBL/GenBank/DDBJ databases">
        <title>First draft genome of Liparis tanakae, snailfish: a comprehensive survey of snailfish specific genes.</title>
        <authorList>
            <person name="Kim W."/>
            <person name="Song I."/>
            <person name="Jeong J.-H."/>
            <person name="Kim D."/>
            <person name="Kim S."/>
            <person name="Ryu S."/>
            <person name="Song J.Y."/>
            <person name="Lee S.K."/>
        </authorList>
    </citation>
    <scope>NUCLEOTIDE SEQUENCE [LARGE SCALE GENOMIC DNA]</scope>
    <source>
        <tissue evidence="1">Muscle</tissue>
    </source>
</reference>
<organism evidence="1 2">
    <name type="scientific">Liparis tanakae</name>
    <name type="common">Tanaka's snailfish</name>
    <dbReference type="NCBI Taxonomy" id="230148"/>
    <lineage>
        <taxon>Eukaryota</taxon>
        <taxon>Metazoa</taxon>
        <taxon>Chordata</taxon>
        <taxon>Craniata</taxon>
        <taxon>Vertebrata</taxon>
        <taxon>Euteleostomi</taxon>
        <taxon>Actinopterygii</taxon>
        <taxon>Neopterygii</taxon>
        <taxon>Teleostei</taxon>
        <taxon>Neoteleostei</taxon>
        <taxon>Acanthomorphata</taxon>
        <taxon>Eupercaria</taxon>
        <taxon>Perciformes</taxon>
        <taxon>Cottioidei</taxon>
        <taxon>Cottales</taxon>
        <taxon>Liparidae</taxon>
        <taxon>Liparis</taxon>
    </lineage>
</organism>
<dbReference type="AlphaFoldDB" id="A0A4Z2FWW3"/>
<comment type="caution">
    <text evidence="1">The sequence shown here is derived from an EMBL/GenBank/DDBJ whole genome shotgun (WGS) entry which is preliminary data.</text>
</comment>